<dbReference type="OrthoDB" id="2163211at2759"/>
<comment type="caution">
    <text evidence="2">The sequence shown here is derived from an EMBL/GenBank/DDBJ whole genome shotgun (WGS) entry which is preliminary data.</text>
</comment>
<dbReference type="EMBL" id="MCGO01000002">
    <property type="protein sequence ID" value="ORY53182.1"/>
    <property type="molecule type" value="Genomic_DNA"/>
</dbReference>
<accession>A0A1Y2D1M1</accession>
<proteinExistence type="predicted"/>
<organism evidence="2 3">
    <name type="scientific">Rhizoclosmatium globosum</name>
    <dbReference type="NCBI Taxonomy" id="329046"/>
    <lineage>
        <taxon>Eukaryota</taxon>
        <taxon>Fungi</taxon>
        <taxon>Fungi incertae sedis</taxon>
        <taxon>Chytridiomycota</taxon>
        <taxon>Chytridiomycota incertae sedis</taxon>
        <taxon>Chytridiomycetes</taxon>
        <taxon>Chytridiales</taxon>
        <taxon>Chytriomycetaceae</taxon>
        <taxon>Rhizoclosmatium</taxon>
    </lineage>
</organism>
<feature type="compositionally biased region" description="Polar residues" evidence="1">
    <location>
        <begin position="235"/>
        <end position="262"/>
    </location>
</feature>
<dbReference type="Proteomes" id="UP000193642">
    <property type="component" value="Unassembled WGS sequence"/>
</dbReference>
<feature type="region of interest" description="Disordered" evidence="1">
    <location>
        <begin position="226"/>
        <end position="301"/>
    </location>
</feature>
<evidence type="ECO:0000313" key="2">
    <source>
        <dbReference type="EMBL" id="ORY53182.1"/>
    </source>
</evidence>
<sequence>MAYQPTYSNPILKKGVMTLKSVVFTGARASKYKTILIRASSVEAIAHAAQYVMEAHEKLYPMPLFGKGPQRRTVQSPPRSRYSDSEAAMQEFHLLAKERRCVRELEVYGQLSYAAAASPVSVHSHSATYASTVQPQFRNNDAELMEEPWYLQMNQIARIFDETEINAACQLSFITKSRQEFKFLCDSSSSYRHWIQLLDECFDECHPFEGLSNLYDLRGRRPSYGDSESSTYSSLPTHSPVRSSSAASGGSKVPSWNASMDSKNQEKKYSSDKWSMGKAATKSFVSTPPHPPPALASRSFSSPSGHCMLRLTGIRSDLTRWNEGAKFQTFRPQLCQGLKRKGGNR</sequence>
<dbReference type="AlphaFoldDB" id="A0A1Y2D1M1"/>
<name>A0A1Y2D1M1_9FUNG</name>
<keyword evidence="3" id="KW-1185">Reference proteome</keyword>
<evidence type="ECO:0000313" key="3">
    <source>
        <dbReference type="Proteomes" id="UP000193642"/>
    </source>
</evidence>
<reference evidence="2 3" key="1">
    <citation type="submission" date="2016-07" db="EMBL/GenBank/DDBJ databases">
        <title>Pervasive Adenine N6-methylation of Active Genes in Fungi.</title>
        <authorList>
            <consortium name="DOE Joint Genome Institute"/>
            <person name="Mondo S.J."/>
            <person name="Dannebaum R.O."/>
            <person name="Kuo R.C."/>
            <person name="Labutti K."/>
            <person name="Haridas S."/>
            <person name="Kuo A."/>
            <person name="Salamov A."/>
            <person name="Ahrendt S.R."/>
            <person name="Lipzen A."/>
            <person name="Sullivan W."/>
            <person name="Andreopoulos W.B."/>
            <person name="Clum A."/>
            <person name="Lindquist E."/>
            <person name="Daum C."/>
            <person name="Ramamoorthy G.K."/>
            <person name="Gryganskyi A."/>
            <person name="Culley D."/>
            <person name="Magnuson J.K."/>
            <person name="James T.Y."/>
            <person name="O'Malley M.A."/>
            <person name="Stajich J.E."/>
            <person name="Spatafora J.W."/>
            <person name="Visel A."/>
            <person name="Grigoriev I.V."/>
        </authorList>
    </citation>
    <scope>NUCLEOTIDE SEQUENCE [LARGE SCALE GENOMIC DNA]</scope>
    <source>
        <strain evidence="2 3">JEL800</strain>
    </source>
</reference>
<gene>
    <name evidence="2" type="ORF">BCR33DRAFT_779506</name>
</gene>
<evidence type="ECO:0000256" key="1">
    <source>
        <dbReference type="SAM" id="MobiDB-lite"/>
    </source>
</evidence>
<protein>
    <submittedName>
        <fullName evidence="2">Uncharacterized protein</fullName>
    </submittedName>
</protein>